<dbReference type="AlphaFoldDB" id="A0A9P6NAG2"/>
<feature type="transmembrane region" description="Helical" evidence="2">
    <location>
        <begin position="74"/>
        <end position="93"/>
    </location>
</feature>
<evidence type="ECO:0000313" key="3">
    <source>
        <dbReference type="EMBL" id="KAG0142002.1"/>
    </source>
</evidence>
<feature type="transmembrane region" description="Helical" evidence="2">
    <location>
        <begin position="617"/>
        <end position="636"/>
    </location>
</feature>
<keyword evidence="2" id="KW-1133">Transmembrane helix</keyword>
<feature type="transmembrane region" description="Helical" evidence="2">
    <location>
        <begin position="667"/>
        <end position="690"/>
    </location>
</feature>
<reference evidence="3" key="1">
    <citation type="submission" date="2013-11" db="EMBL/GenBank/DDBJ databases">
        <title>Genome sequence of the fusiform rust pathogen reveals effectors for host alternation and coevolution with pine.</title>
        <authorList>
            <consortium name="DOE Joint Genome Institute"/>
            <person name="Smith K."/>
            <person name="Pendleton A."/>
            <person name="Kubisiak T."/>
            <person name="Anderson C."/>
            <person name="Salamov A."/>
            <person name="Aerts A."/>
            <person name="Riley R."/>
            <person name="Clum A."/>
            <person name="Lindquist E."/>
            <person name="Ence D."/>
            <person name="Campbell M."/>
            <person name="Kronenberg Z."/>
            <person name="Feau N."/>
            <person name="Dhillon B."/>
            <person name="Hamelin R."/>
            <person name="Burleigh J."/>
            <person name="Smith J."/>
            <person name="Yandell M."/>
            <person name="Nelson C."/>
            <person name="Grigoriev I."/>
            <person name="Davis J."/>
        </authorList>
    </citation>
    <scope>NUCLEOTIDE SEQUENCE</scope>
    <source>
        <strain evidence="3">G11</strain>
    </source>
</reference>
<dbReference type="PANTHER" id="PTHR37994:SF3">
    <property type="entry name" value="ER TRANSPORTER 6TM N-TERMINAL DOMAIN-CONTAINING PROTEIN"/>
    <property type="match status" value="1"/>
</dbReference>
<feature type="transmembrane region" description="Helical" evidence="2">
    <location>
        <begin position="762"/>
        <end position="780"/>
    </location>
</feature>
<organism evidence="3 4">
    <name type="scientific">Cronartium quercuum f. sp. fusiforme G11</name>
    <dbReference type="NCBI Taxonomy" id="708437"/>
    <lineage>
        <taxon>Eukaryota</taxon>
        <taxon>Fungi</taxon>
        <taxon>Dikarya</taxon>
        <taxon>Basidiomycota</taxon>
        <taxon>Pucciniomycotina</taxon>
        <taxon>Pucciniomycetes</taxon>
        <taxon>Pucciniales</taxon>
        <taxon>Coleosporiaceae</taxon>
        <taxon>Cronartium</taxon>
    </lineage>
</organism>
<accession>A0A9P6NAG2</accession>
<keyword evidence="2" id="KW-0812">Transmembrane</keyword>
<feature type="transmembrane region" description="Helical" evidence="2">
    <location>
        <begin position="105"/>
        <end position="127"/>
    </location>
</feature>
<feature type="compositionally biased region" description="Polar residues" evidence="1">
    <location>
        <begin position="483"/>
        <end position="494"/>
    </location>
</feature>
<dbReference type="OrthoDB" id="2498025at2759"/>
<feature type="compositionally biased region" description="Basic and acidic residues" evidence="1">
    <location>
        <begin position="456"/>
        <end position="469"/>
    </location>
</feature>
<feature type="transmembrane region" description="Helical" evidence="2">
    <location>
        <begin position="44"/>
        <end position="67"/>
    </location>
</feature>
<evidence type="ECO:0000256" key="1">
    <source>
        <dbReference type="SAM" id="MobiDB-lite"/>
    </source>
</evidence>
<feature type="region of interest" description="Disordered" evidence="1">
    <location>
        <begin position="348"/>
        <end position="373"/>
    </location>
</feature>
<gene>
    <name evidence="3" type="ORF">CROQUDRAFT_67719</name>
</gene>
<feature type="region of interest" description="Disordered" evidence="1">
    <location>
        <begin position="439"/>
        <end position="494"/>
    </location>
</feature>
<evidence type="ECO:0000256" key="2">
    <source>
        <dbReference type="SAM" id="Phobius"/>
    </source>
</evidence>
<keyword evidence="2" id="KW-0472">Membrane</keyword>
<dbReference type="Proteomes" id="UP000886653">
    <property type="component" value="Unassembled WGS sequence"/>
</dbReference>
<keyword evidence="4" id="KW-1185">Reference proteome</keyword>
<feature type="transmembrane region" description="Helical" evidence="2">
    <location>
        <begin position="702"/>
        <end position="720"/>
    </location>
</feature>
<feature type="region of interest" description="Disordered" evidence="1">
    <location>
        <begin position="554"/>
        <end position="577"/>
    </location>
</feature>
<dbReference type="EMBL" id="MU167363">
    <property type="protein sequence ID" value="KAG0142002.1"/>
    <property type="molecule type" value="Genomic_DNA"/>
</dbReference>
<protein>
    <submittedName>
        <fullName evidence="3">Uncharacterized protein</fullName>
    </submittedName>
</protein>
<name>A0A9P6NAG2_9BASI</name>
<feature type="compositionally biased region" description="Polar residues" evidence="1">
    <location>
        <begin position="554"/>
        <end position="571"/>
    </location>
</feature>
<feature type="transmembrane region" description="Helical" evidence="2">
    <location>
        <begin position="642"/>
        <end position="660"/>
    </location>
</feature>
<proteinExistence type="predicted"/>
<feature type="compositionally biased region" description="Polar residues" evidence="1">
    <location>
        <begin position="356"/>
        <end position="373"/>
    </location>
</feature>
<feature type="transmembrane region" description="Helical" evidence="2">
    <location>
        <begin position="725"/>
        <end position="742"/>
    </location>
</feature>
<sequence>MAGTSAILLCIAGFPGKSIGGCVQGLISALSGVGVGAFNFYLLAKVAHSALAQAFMFFVMVYLLGLLKASNPKWFAFSLLCILMSWNGISTTVNSPTRQFNSGSLISYLTAYLWGAAIVLFINVSVFPHTAEKELRMTLAASLDHCRTFACLLSKTYRLEIDEEETRVREDLAQSIRADFSILQTKMSETSVEIIWSKWSMSDYHRMVHKTRAMQQILTTVHTNLNSKEKLNVKDFRQYFLQGVEKELVELNQVIYCVFTELQKELAVGEQWESLNQKEAEDLKEFDLEQNAPHGQTHRTRTSSQNTSILEAEARLRTVQENLRAELSRPQRTSCSIETLASVAPVSGINRDIDPSTPNKSLSKSNHRNPSAQIKSTIAQSSLKDRLRISCAFFEEVQHRKISEFLASDRLHGPDHRMSFEPPTSSPPRAKSPRLMVVKEHEVSDESGSSPPLKPTESHEALTDQDRRRPSIPQVPPLEANPLTCSTQSSLSPTEETEIHQAFIRAFSYSFTMRNFVNEAVEMLEHVTGKLSDGSTRKKSLHFHFLEGLNLNFRTSKPQEGSGSNDSTSQTSEHDEKVELSMRQALDSLEGRPHVPTKISVLRWLIRLEEYLRGPDSICAFKTACAVIVLGILFWANHTRKFAISFSLTSGLITVVVAITPTLGQSWLSFVFQILGQGLGLIYTMIVLLIFKDVGGYRYNPYGLIAALALFAAPLCYILYSQPHLFILCLLALNSAGVLAYTEFLNRKHPFDTAPYRMSKNLTTLAIALGVVTLFQLLLFRNPAKRVLRKATAQVMKANTAYTIILQAYVKATISTDPAERPSPHALEKVYHDLIKRETQIQSQIVNLVPLIKFAGAEPSFVKPFNAKQYFRLVR</sequence>
<dbReference type="PANTHER" id="PTHR37994">
    <property type="entry name" value="ARAE_2_N DOMAIN-CONTAINING PROTEIN-RELATED"/>
    <property type="match status" value="1"/>
</dbReference>
<feature type="region of interest" description="Disordered" evidence="1">
    <location>
        <begin position="412"/>
        <end position="431"/>
    </location>
</feature>
<comment type="caution">
    <text evidence="3">The sequence shown here is derived from an EMBL/GenBank/DDBJ whole genome shotgun (WGS) entry which is preliminary data.</text>
</comment>
<evidence type="ECO:0000313" key="4">
    <source>
        <dbReference type="Proteomes" id="UP000886653"/>
    </source>
</evidence>